<reference evidence="3" key="1">
    <citation type="submission" date="2022-07" db="EMBL/GenBank/DDBJ databases">
        <title>Phylogenomic reconstructions and comparative analyses of Kickxellomycotina fungi.</title>
        <authorList>
            <person name="Reynolds N.K."/>
            <person name="Stajich J.E."/>
            <person name="Barry K."/>
            <person name="Grigoriev I.V."/>
            <person name="Crous P."/>
            <person name="Smith M.E."/>
        </authorList>
    </citation>
    <scope>NUCLEOTIDE SEQUENCE</scope>
    <source>
        <strain evidence="3">NBRC 105413</strain>
    </source>
</reference>
<dbReference type="AlphaFoldDB" id="A0A9W7XQT0"/>
<dbReference type="Proteomes" id="UP001145021">
    <property type="component" value="Unassembled WGS sequence"/>
</dbReference>
<feature type="transmembrane region" description="Helical" evidence="2">
    <location>
        <begin position="113"/>
        <end position="132"/>
    </location>
</feature>
<accession>A0A9W7XQT0</accession>
<dbReference type="EMBL" id="JANBOH010000025">
    <property type="protein sequence ID" value="KAJ1647581.1"/>
    <property type="molecule type" value="Genomic_DNA"/>
</dbReference>
<name>A0A9W7XQT0_9FUNG</name>
<feature type="transmembrane region" description="Helical" evidence="2">
    <location>
        <begin position="163"/>
        <end position="184"/>
    </location>
</feature>
<gene>
    <name evidence="3" type="ORF">LPJ64_001039</name>
</gene>
<evidence type="ECO:0000256" key="2">
    <source>
        <dbReference type="SAM" id="Phobius"/>
    </source>
</evidence>
<proteinExistence type="predicted"/>
<feature type="compositionally biased region" description="Polar residues" evidence="1">
    <location>
        <begin position="1"/>
        <end position="11"/>
    </location>
</feature>
<feature type="transmembrane region" description="Helical" evidence="2">
    <location>
        <begin position="71"/>
        <end position="93"/>
    </location>
</feature>
<organism evidence="3 4">
    <name type="scientific">Coemansia asiatica</name>
    <dbReference type="NCBI Taxonomy" id="1052880"/>
    <lineage>
        <taxon>Eukaryota</taxon>
        <taxon>Fungi</taxon>
        <taxon>Fungi incertae sedis</taxon>
        <taxon>Zoopagomycota</taxon>
        <taxon>Kickxellomycotina</taxon>
        <taxon>Kickxellomycetes</taxon>
        <taxon>Kickxellales</taxon>
        <taxon>Kickxellaceae</taxon>
        <taxon>Coemansia</taxon>
    </lineage>
</organism>
<keyword evidence="2" id="KW-0812">Transmembrane</keyword>
<feature type="region of interest" description="Disordered" evidence="1">
    <location>
        <begin position="1"/>
        <end position="30"/>
    </location>
</feature>
<protein>
    <submittedName>
        <fullName evidence="3">Uncharacterized protein</fullName>
    </submittedName>
</protein>
<feature type="transmembrane region" description="Helical" evidence="2">
    <location>
        <begin position="139"/>
        <end position="157"/>
    </location>
</feature>
<keyword evidence="2" id="KW-1133">Transmembrane helix</keyword>
<keyword evidence="4" id="KW-1185">Reference proteome</keyword>
<keyword evidence="2" id="KW-0472">Membrane</keyword>
<evidence type="ECO:0000313" key="3">
    <source>
        <dbReference type="EMBL" id="KAJ1647581.1"/>
    </source>
</evidence>
<evidence type="ECO:0000313" key="4">
    <source>
        <dbReference type="Proteomes" id="UP001145021"/>
    </source>
</evidence>
<evidence type="ECO:0000256" key="1">
    <source>
        <dbReference type="SAM" id="MobiDB-lite"/>
    </source>
</evidence>
<comment type="caution">
    <text evidence="3">The sequence shown here is derived from an EMBL/GenBank/DDBJ whole genome shotgun (WGS) entry which is preliminary data.</text>
</comment>
<sequence>MSTEPSESTARSRGRQHKQSARNELNPSSSASLVDQYDVLTEEEQQRVLQRLVIQNETDIRMFSTFLKMPTVLILMLNLLFVYNYVTSGFGTADNFAGAKMPISGVRIYAEHPIVATELSVVMLQFALYLLSYERWDRWTKIALGALLVLGTLHALVCRKSGFFEFGWWMLPVIDLVAVSYAQLNMRRSRQAIKDVARSTYHVKSA</sequence>